<dbReference type="PROSITE" id="PS51186">
    <property type="entry name" value="GNAT"/>
    <property type="match status" value="1"/>
</dbReference>
<dbReference type="InterPro" id="IPR016181">
    <property type="entry name" value="Acyl_CoA_acyltransferase"/>
</dbReference>
<reference evidence="5 6" key="1">
    <citation type="journal article" date="2014" name="PLoS ONE">
        <title>The first complete genome sequence of the class fimbriimonadia in the phylum armatimonadetes.</title>
        <authorList>
            <person name="Hu Z.Y."/>
            <person name="Wang Y.Z."/>
            <person name="Im W.T."/>
            <person name="Wang S.Y."/>
            <person name="Zhao G.P."/>
            <person name="Zheng H.J."/>
            <person name="Quan Z.X."/>
        </authorList>
    </citation>
    <scope>NUCLEOTIDE SEQUENCE [LARGE SCALE GENOMIC DNA]</scope>
    <source>
        <strain evidence="5">Gsoil 348</strain>
    </source>
</reference>
<dbReference type="Gene3D" id="3.40.630.30">
    <property type="match status" value="1"/>
</dbReference>
<sequence>MRGAELRTGRLVVRTPMKGDGVKYARYYTLNREFLQPYSPKFDAGMFSASEWESSIPLIQQQFANGTTARFVLMLGDELIGVANLTQIQRGPSYSAILGYTLSEEHQGHGYMKEALGEVVRYMFEARNLHRIVANYMPRNERSGRLLRSLGFQVEGYARDYLLIDGVWEDHVLSARTNPDWKG</sequence>
<evidence type="ECO:0000259" key="4">
    <source>
        <dbReference type="PROSITE" id="PS51186"/>
    </source>
</evidence>
<dbReference type="InterPro" id="IPR000182">
    <property type="entry name" value="GNAT_dom"/>
</dbReference>
<organism evidence="5 6">
    <name type="scientific">Fimbriimonas ginsengisoli Gsoil 348</name>
    <dbReference type="NCBI Taxonomy" id="661478"/>
    <lineage>
        <taxon>Bacteria</taxon>
        <taxon>Bacillati</taxon>
        <taxon>Armatimonadota</taxon>
        <taxon>Fimbriimonadia</taxon>
        <taxon>Fimbriimonadales</taxon>
        <taxon>Fimbriimonadaceae</taxon>
        <taxon>Fimbriimonas</taxon>
    </lineage>
</organism>
<dbReference type="InterPro" id="IPR051531">
    <property type="entry name" value="N-acetyltransferase"/>
</dbReference>
<dbReference type="PANTHER" id="PTHR43792">
    <property type="entry name" value="GNAT FAMILY, PUTATIVE (AFU_ORTHOLOGUE AFUA_3G00765)-RELATED-RELATED"/>
    <property type="match status" value="1"/>
</dbReference>
<dbReference type="EMBL" id="CP007139">
    <property type="protein sequence ID" value="AIE86310.1"/>
    <property type="molecule type" value="Genomic_DNA"/>
</dbReference>
<dbReference type="GO" id="GO:0005737">
    <property type="term" value="C:cytoplasm"/>
    <property type="evidence" value="ECO:0007669"/>
    <property type="project" value="TreeGrafter"/>
</dbReference>
<comment type="similarity">
    <text evidence="3">Belongs to the acetyltransferase family. RimJ subfamily.</text>
</comment>
<dbReference type="CDD" id="cd04301">
    <property type="entry name" value="NAT_SF"/>
    <property type="match status" value="1"/>
</dbReference>
<keyword evidence="6" id="KW-1185">Reference proteome</keyword>
<protein>
    <submittedName>
        <fullName evidence="5">Ribosomal-protein-S5-alanine N-acetyltransferase</fullName>
    </submittedName>
</protein>
<dbReference type="STRING" id="661478.OP10G_2942"/>
<name>A0A068NU50_FIMGI</name>
<dbReference type="GO" id="GO:0008999">
    <property type="term" value="F:protein-N-terminal-alanine acetyltransferase activity"/>
    <property type="evidence" value="ECO:0007669"/>
    <property type="project" value="TreeGrafter"/>
</dbReference>
<evidence type="ECO:0000256" key="3">
    <source>
        <dbReference type="ARBA" id="ARBA00038502"/>
    </source>
</evidence>
<dbReference type="KEGG" id="fgi:OP10G_2942"/>
<dbReference type="RefSeq" id="WP_025229718.1">
    <property type="nucleotide sequence ID" value="NZ_CP007139.1"/>
</dbReference>
<evidence type="ECO:0000313" key="6">
    <source>
        <dbReference type="Proteomes" id="UP000027982"/>
    </source>
</evidence>
<gene>
    <name evidence="5" type="ORF">OP10G_2942</name>
</gene>
<dbReference type="AlphaFoldDB" id="A0A068NU50"/>
<dbReference type="PANTHER" id="PTHR43792:SF8">
    <property type="entry name" value="[RIBOSOMAL PROTEIN US5]-ALANINE N-ACETYLTRANSFERASE"/>
    <property type="match status" value="1"/>
</dbReference>
<feature type="domain" description="N-acetyltransferase" evidence="4">
    <location>
        <begin position="11"/>
        <end position="179"/>
    </location>
</feature>
<keyword evidence="2" id="KW-0012">Acyltransferase</keyword>
<evidence type="ECO:0000313" key="5">
    <source>
        <dbReference type="EMBL" id="AIE86310.1"/>
    </source>
</evidence>
<dbReference type="eggNOG" id="COG1670">
    <property type="taxonomic scope" value="Bacteria"/>
</dbReference>
<accession>A0A068NU50</accession>
<dbReference type="HOGENOM" id="CLU_013985_40_1_0"/>
<evidence type="ECO:0000256" key="1">
    <source>
        <dbReference type="ARBA" id="ARBA00022679"/>
    </source>
</evidence>
<proteinExistence type="inferred from homology"/>
<dbReference type="Proteomes" id="UP000027982">
    <property type="component" value="Chromosome"/>
</dbReference>
<keyword evidence="1 5" id="KW-0808">Transferase</keyword>
<dbReference type="OrthoDB" id="9795206at2"/>
<dbReference type="SUPFAM" id="SSF55729">
    <property type="entry name" value="Acyl-CoA N-acyltransferases (Nat)"/>
    <property type="match status" value="1"/>
</dbReference>
<dbReference type="Pfam" id="PF13302">
    <property type="entry name" value="Acetyltransf_3"/>
    <property type="match status" value="1"/>
</dbReference>
<evidence type="ECO:0000256" key="2">
    <source>
        <dbReference type="ARBA" id="ARBA00023315"/>
    </source>
</evidence>